<dbReference type="GO" id="GO:0004601">
    <property type="term" value="F:peroxidase activity"/>
    <property type="evidence" value="ECO:0007669"/>
    <property type="project" value="UniProtKB-KW"/>
</dbReference>
<dbReference type="HOGENOM" id="CLU_907967_0_0_2"/>
<dbReference type="RefSeq" id="WP_015324618.1">
    <property type="nucleotide sequence ID" value="NC_019977.1"/>
</dbReference>
<gene>
    <name evidence="1" type="ordered locus">Metho_1222</name>
</gene>
<keyword evidence="2" id="KW-1185">Reference proteome</keyword>
<dbReference type="Pfam" id="PF04454">
    <property type="entry name" value="Linocin_M18"/>
    <property type="match status" value="1"/>
</dbReference>
<dbReference type="Gene3D" id="3.30.2400.30">
    <property type="match status" value="1"/>
</dbReference>
<accession>L0KVJ1</accession>
<evidence type="ECO:0000313" key="1">
    <source>
        <dbReference type="EMBL" id="AGB49452.1"/>
    </source>
</evidence>
<keyword evidence="1" id="KW-0575">Peroxidase</keyword>
<protein>
    <submittedName>
        <fullName evidence="1">Encapsulating protein for peroxidase</fullName>
    </submittedName>
</protein>
<keyword evidence="1" id="KW-0560">Oxidoreductase</keyword>
<sequence>MVNALANLKNQWDKDIAPTLYAQDISKQLMPINPQLSNQGLGVLSIDSLKYVARGSASINYDIQQDIEDTVDIALANLKIPVQQDDTKIRRRDWEAYVKQGIPISSDLAQDMAANIAVQRTTLVVDGWKPDGTNYDIKGMYQVANNTVAGADFDTFGNAYKTVAACLKELKTDKIYSPGYNLVLAGLNYAELMGSISTNGVSEAQMVIDLLNRDAPPGTQPGRIFEGTDLAAGTGMVAPIAAQANLRYFDLIETQEPINHLWFEDGNEVSGDIKARQIGAMVPRFKHLVGGKDNCVCTISSGLDSS</sequence>
<dbReference type="EMBL" id="CP003362">
    <property type="protein sequence ID" value="AGB49452.1"/>
    <property type="molecule type" value="Genomic_DNA"/>
</dbReference>
<name>L0KVJ1_METHD</name>
<dbReference type="AlphaFoldDB" id="L0KVJ1"/>
<proteinExistence type="predicted"/>
<dbReference type="KEGG" id="mhz:Metho_1222"/>
<dbReference type="STRING" id="867904.Metho_1222"/>
<dbReference type="InterPro" id="IPR007544">
    <property type="entry name" value="ENCAP"/>
</dbReference>
<dbReference type="Proteomes" id="UP000010866">
    <property type="component" value="Chromosome"/>
</dbReference>
<reference evidence="2" key="1">
    <citation type="submission" date="2012-02" db="EMBL/GenBank/DDBJ databases">
        <title>Complete sequence of chromosome of Methanomethylovorans hollandica DSM 15978.</title>
        <authorList>
            <person name="Lucas S."/>
            <person name="Copeland A."/>
            <person name="Lapidus A."/>
            <person name="Glavina del Rio T."/>
            <person name="Dalin E."/>
            <person name="Tice H."/>
            <person name="Bruce D."/>
            <person name="Goodwin L."/>
            <person name="Pitluck S."/>
            <person name="Peters L."/>
            <person name="Mikhailova N."/>
            <person name="Held B."/>
            <person name="Kyrpides N."/>
            <person name="Mavromatis K."/>
            <person name="Ivanova N."/>
            <person name="Brettin T."/>
            <person name="Detter J.C."/>
            <person name="Han C."/>
            <person name="Larimer F."/>
            <person name="Land M."/>
            <person name="Hauser L."/>
            <person name="Markowitz V."/>
            <person name="Cheng J.-F."/>
            <person name="Hugenholtz P."/>
            <person name="Woyke T."/>
            <person name="Wu D."/>
            <person name="Spring S."/>
            <person name="Schroeder M."/>
            <person name="Brambilla E."/>
            <person name="Klenk H.-P."/>
            <person name="Eisen J.A."/>
        </authorList>
    </citation>
    <scope>NUCLEOTIDE SEQUENCE [LARGE SCALE GENOMIC DNA]</scope>
    <source>
        <strain evidence="2">DSM 15978 / NBRC 107637 / DMS1</strain>
    </source>
</reference>
<evidence type="ECO:0000313" key="2">
    <source>
        <dbReference type="Proteomes" id="UP000010866"/>
    </source>
</evidence>
<organism evidence="1 2">
    <name type="scientific">Methanomethylovorans hollandica (strain DSM 15978 / NBRC 107637 / DMS1)</name>
    <dbReference type="NCBI Taxonomy" id="867904"/>
    <lineage>
        <taxon>Archaea</taxon>
        <taxon>Methanobacteriati</taxon>
        <taxon>Methanobacteriota</taxon>
        <taxon>Stenosarchaea group</taxon>
        <taxon>Methanomicrobia</taxon>
        <taxon>Methanosarcinales</taxon>
        <taxon>Methanosarcinaceae</taxon>
        <taxon>Methanomethylovorans</taxon>
    </lineage>
</organism>
<dbReference type="GeneID" id="14407031"/>